<dbReference type="GO" id="GO:0046872">
    <property type="term" value="F:metal ion binding"/>
    <property type="evidence" value="ECO:0007669"/>
    <property type="project" value="UniProtKB-UniRule"/>
</dbReference>
<name>A0AAW6RFR3_9BURK</name>
<keyword evidence="16" id="KW-1185">Reference proteome</keyword>
<feature type="coiled-coil region" evidence="13">
    <location>
        <begin position="554"/>
        <end position="588"/>
    </location>
</feature>
<comment type="cofactor">
    <cofactor evidence="1">
        <name>Mg(2+)</name>
        <dbReference type="ChEBI" id="CHEBI:18420"/>
    </cofactor>
</comment>
<dbReference type="InterPro" id="IPR040619">
    <property type="entry name" value="Cas9_alpha-helical_lobe"/>
</dbReference>
<comment type="function">
    <text evidence="12">CRISPR (clustered regularly interspaced short palindromic repeat) is an adaptive immune system that provides protection against mobile genetic elements (viruses, transposable elements and conjugative plasmids). CRISPR clusters contain spacers, sequences complementary to antecedent mobile elements, and target invading nucleic acids. CRISPR clusters are transcribed and processed into CRISPR RNA (crRNA). In type II CRISPR systems correct processing of pre-crRNA requires a trans-encoded small RNA (tracrRNA), endogenous ribonuclease 3 (rnc) and this protein. The tracrRNA serves as a guide for ribonuclease 3-aided processing of pre-crRNA. Subsequently Cas9/crRNA/tracrRNA endonucleolytically cleaves linear or circular dsDNA target complementary to the spacer; Cas9 is inactive in the absence of the 2 guide RNAs (gRNA). Cas9 recognizes the protospacer adjacent motif (PAM) in the CRISPR repeat sequences to help distinguish self versus nonself, as targets within the bacterial CRISPR locus do not have PAMs. PAM recognition is also required for catalytic activity.</text>
</comment>
<dbReference type="RefSeq" id="WP_279523970.1">
    <property type="nucleotide sequence ID" value="NZ_JARVII010000006.1"/>
</dbReference>
<dbReference type="GO" id="GO:0003723">
    <property type="term" value="F:RNA binding"/>
    <property type="evidence" value="ECO:0007669"/>
    <property type="project" value="UniProtKB-UniRule"/>
</dbReference>
<dbReference type="GO" id="GO:0003677">
    <property type="term" value="F:DNA binding"/>
    <property type="evidence" value="ECO:0007669"/>
    <property type="project" value="UniProtKB-UniRule"/>
</dbReference>
<dbReference type="InterPro" id="IPR041383">
    <property type="entry name" value="RuvC_III"/>
</dbReference>
<evidence type="ECO:0000256" key="12">
    <source>
        <dbReference type="HAMAP-Rule" id="MF_01480"/>
    </source>
</evidence>
<keyword evidence="5 12" id="KW-0378">Hydrolase</keyword>
<dbReference type="GO" id="GO:0043571">
    <property type="term" value="P:maintenance of CRISPR repeat elements"/>
    <property type="evidence" value="ECO:0007669"/>
    <property type="project" value="UniProtKB-UniRule"/>
</dbReference>
<dbReference type="EC" id="3.1.-.-" evidence="12"/>
<sequence>MPKQKSTRYRLALDLGSTSLGWAVLRLNEQHEPNAIIRAGVRIFSNGRNPKDGSSLAVTRRAARAMRRRRDRLLKRKARMMNKLVEYGFFPADVAERKKLERINPYELRAKGLDAPLTPGEFARALFHINQRRGFKSNRKTDKKENDSGALKAAISHLRQQLHERKARTVGEWLWLRLQAGLGTRARYRESRVAQANGKTRIEKSYDLYVDRQMIAEEFDALWAAQAAFNPQQFSEQARGELRDVLLFQRDLRPVRPGRCTLLPDEERAPLALPSVQRFRILQEANHLRLLHPDLHEEALSLAQRDAVVDALERNSKRTFEQLRKLLKLNSTVKFNLEDEKRKELKGNATSAALSKDGLFGENWWKLDEALQDAIVWQLVSEQSEEKLQNWLQANTGVNATQAETIANAGLPEGYGSLSYKALARIVPALRGAEVVNGIDVPRTYDQAVQAAGFAHHSDLDSGFDFEHSHDEVERIGERVIASTGEVKPVFAFKQLPYYGKALRRHVAFAKEHPRNEEERYGKIANPTVHIGLNQLRVVVNALIRRYGRPTEVVVELARDLKQSREQRQEEQKRQADYQKRNERIRREIASMHGCAEERVSHADVQKWILWEELSFDVADRRCPYSGVQISAQMLLSNQVEIEHILPFSQTLDNSLNNRTVAMRQANRIKGNRTPWQAREDFERQGWSYDSILQRAERMPKAKRYRFSRDGYERWLKEDKDFLARALNDTRYLSRVAKTYMELVCPFGTRVIPGQMTALLRAKFGLNDVLGLNGEKNRNDHRHHAVDACVIGVTDQGLLQRFAQASADARGNGLEKLVENMPVPWATYRDHVKRAIQCIWVSHKPDHGYEGPMMEETAYGIRKDGSIRQKTKADGSTGRAITNLIRIIEPTQKLRHGVDAQGQPLAYKGYVGGSNHCIEITQNAQGKWEGNVITTFQAYDIVRRLGSKQGPRRLRHPTLAQALDAYGKPKKLIMRLMIDDCVRLELDGNKKTLRVVNITGNGQVFMAPVHEANVDKRNSDKTDPFAYVSKYAGSFQKAKARRITISPIGDLHDPGF</sequence>
<dbReference type="Gene3D" id="3.30.420.10">
    <property type="entry name" value="Ribonuclease H-like superfamily/Ribonuclease H"/>
    <property type="match status" value="3"/>
</dbReference>
<comment type="subunit">
    <text evidence="11 12">Monomer. Binds crRNA and tracrRNA.</text>
</comment>
<keyword evidence="13" id="KW-0175">Coiled coil</keyword>
<keyword evidence="10" id="KW-0464">Manganese</keyword>
<dbReference type="InterPro" id="IPR036397">
    <property type="entry name" value="RNaseH_sf"/>
</dbReference>
<dbReference type="NCBIfam" id="TIGR01865">
    <property type="entry name" value="cas_Csn1"/>
    <property type="match status" value="1"/>
</dbReference>
<evidence type="ECO:0000313" key="15">
    <source>
        <dbReference type="EMBL" id="MDG9698984.1"/>
    </source>
</evidence>
<dbReference type="InterPro" id="IPR028629">
    <property type="entry name" value="Cas9"/>
</dbReference>
<evidence type="ECO:0000256" key="13">
    <source>
        <dbReference type="SAM" id="Coils"/>
    </source>
</evidence>
<keyword evidence="7 12" id="KW-0694">RNA-binding</keyword>
<dbReference type="InterPro" id="IPR003615">
    <property type="entry name" value="HNH_nuc"/>
</dbReference>
<feature type="domain" description="HNH Cas9-type" evidence="14">
    <location>
        <begin position="564"/>
        <end position="727"/>
    </location>
</feature>
<protein>
    <recommendedName>
        <fullName evidence="12">CRISPR-associated endonuclease Cas9</fullName>
        <ecNumber evidence="12">3.1.-.-</ecNumber>
    </recommendedName>
</protein>
<dbReference type="Pfam" id="PF18541">
    <property type="entry name" value="RuvC_III"/>
    <property type="match status" value="1"/>
</dbReference>
<dbReference type="EMBL" id="JARVII010000006">
    <property type="protein sequence ID" value="MDG9698984.1"/>
    <property type="molecule type" value="Genomic_DNA"/>
</dbReference>
<feature type="active site" description="Proton acceptor for HNH nuclease domain" evidence="12">
    <location>
        <position position="644"/>
    </location>
</feature>
<evidence type="ECO:0000259" key="14">
    <source>
        <dbReference type="PROSITE" id="PS51749"/>
    </source>
</evidence>
<evidence type="ECO:0000256" key="7">
    <source>
        <dbReference type="ARBA" id="ARBA00022884"/>
    </source>
</evidence>
<evidence type="ECO:0000256" key="9">
    <source>
        <dbReference type="ARBA" id="ARBA00023125"/>
    </source>
</evidence>
<evidence type="ECO:0000256" key="5">
    <source>
        <dbReference type="ARBA" id="ARBA00022801"/>
    </source>
</evidence>
<evidence type="ECO:0000313" key="16">
    <source>
        <dbReference type="Proteomes" id="UP001237156"/>
    </source>
</evidence>
<proteinExistence type="inferred from homology"/>
<dbReference type="AlphaFoldDB" id="A0AAW6RFR3"/>
<dbReference type="PROSITE" id="PS51749">
    <property type="entry name" value="HNH_CAS9"/>
    <property type="match status" value="1"/>
</dbReference>
<dbReference type="Proteomes" id="UP001237156">
    <property type="component" value="Unassembled WGS sequence"/>
</dbReference>
<dbReference type="GO" id="GO:0016787">
    <property type="term" value="F:hydrolase activity"/>
    <property type="evidence" value="ECO:0007669"/>
    <property type="project" value="UniProtKB-KW"/>
</dbReference>
<comment type="caution">
    <text evidence="15">The sequence shown here is derived from an EMBL/GenBank/DDBJ whole genome shotgun (WGS) entry which is preliminary data.</text>
</comment>
<dbReference type="Pfam" id="PF18470">
    <property type="entry name" value="Cas9_a"/>
    <property type="match status" value="1"/>
</dbReference>
<dbReference type="HAMAP" id="MF_01480">
    <property type="entry name" value="Cas9"/>
    <property type="match status" value="1"/>
</dbReference>
<reference evidence="15 16" key="1">
    <citation type="submission" date="2023-04" db="EMBL/GenBank/DDBJ databases">
        <title>Ottowia paracancer sp. nov., isolated from human stomach.</title>
        <authorList>
            <person name="Song Y."/>
        </authorList>
    </citation>
    <scope>NUCLEOTIDE SEQUENCE [LARGE SCALE GENOMIC DNA]</scope>
    <source>
        <strain evidence="15 16">10c7w1</strain>
    </source>
</reference>
<keyword evidence="2 12" id="KW-0540">Nuclease</keyword>
<evidence type="ECO:0000256" key="11">
    <source>
        <dbReference type="ARBA" id="ARBA00046380"/>
    </source>
</evidence>
<keyword evidence="4 12" id="KW-0255">Endonuclease</keyword>
<organism evidence="15 16">
    <name type="scientific">Ottowia cancrivicina</name>
    <dbReference type="NCBI Taxonomy" id="3040346"/>
    <lineage>
        <taxon>Bacteria</taxon>
        <taxon>Pseudomonadati</taxon>
        <taxon>Pseudomonadota</taxon>
        <taxon>Betaproteobacteria</taxon>
        <taxon>Burkholderiales</taxon>
        <taxon>Comamonadaceae</taxon>
        <taxon>Ottowia</taxon>
    </lineage>
</organism>
<dbReference type="GO" id="GO:0004519">
    <property type="term" value="F:endonuclease activity"/>
    <property type="evidence" value="ECO:0007669"/>
    <property type="project" value="UniProtKB-UniRule"/>
</dbReference>
<gene>
    <name evidence="12 15" type="primary">cas9</name>
    <name evidence="15" type="ORF">QB898_04495</name>
</gene>
<comment type="domain">
    <text evidence="12">Has 2 endonuclease domains. The discontinuous RuvC-like domain cleaves the target DNA noncomplementary to crRNA while the HNH nuclease domain cleaves the target DNA complementary to crRNA.</text>
</comment>
<dbReference type="InterPro" id="IPR033114">
    <property type="entry name" value="HNH_CAS9"/>
</dbReference>
<keyword evidence="3" id="KW-0479">Metal-binding</keyword>
<evidence type="ECO:0000256" key="8">
    <source>
        <dbReference type="ARBA" id="ARBA00023118"/>
    </source>
</evidence>
<dbReference type="Pfam" id="PF13395">
    <property type="entry name" value="HNH_4"/>
    <property type="match status" value="1"/>
</dbReference>
<feature type="active site" description="For RuvC-like nuclease domain" evidence="12">
    <location>
        <position position="14"/>
    </location>
</feature>
<evidence type="ECO:0000256" key="2">
    <source>
        <dbReference type="ARBA" id="ARBA00022722"/>
    </source>
</evidence>
<comment type="similarity">
    <text evidence="12">Belongs to the CRISPR-associated Cas9 family.</text>
</comment>
<evidence type="ECO:0000256" key="3">
    <source>
        <dbReference type="ARBA" id="ARBA00022723"/>
    </source>
</evidence>
<keyword evidence="6" id="KW-0460">Magnesium</keyword>
<evidence type="ECO:0000256" key="10">
    <source>
        <dbReference type="ARBA" id="ARBA00023211"/>
    </source>
</evidence>
<evidence type="ECO:0000256" key="1">
    <source>
        <dbReference type="ARBA" id="ARBA00001946"/>
    </source>
</evidence>
<keyword evidence="8 12" id="KW-0051">Antiviral defense</keyword>
<evidence type="ECO:0000256" key="4">
    <source>
        <dbReference type="ARBA" id="ARBA00022759"/>
    </source>
</evidence>
<dbReference type="GO" id="GO:0051607">
    <property type="term" value="P:defense response to virus"/>
    <property type="evidence" value="ECO:0007669"/>
    <property type="project" value="UniProtKB-UniRule"/>
</dbReference>
<comment type="caution">
    <text evidence="12">Lacks conserved residue(s) required for the propagation of feature annotation.</text>
</comment>
<evidence type="ECO:0000256" key="6">
    <source>
        <dbReference type="ARBA" id="ARBA00022842"/>
    </source>
</evidence>
<keyword evidence="9 12" id="KW-0238">DNA-binding</keyword>
<accession>A0AAW6RFR3</accession>